<dbReference type="PANTHER" id="PTHR31562:SF4">
    <property type="entry name" value="DUF268 DOMAIN-CONTAINING PROTEIN-RELATED"/>
    <property type="match status" value="1"/>
</dbReference>
<dbReference type="RefSeq" id="XP_065644926.1">
    <property type="nucleotide sequence ID" value="XM_065788854.1"/>
</dbReference>
<protein>
    <submittedName>
        <fullName evidence="2">Uncharacterized protein LOC136075496 isoform X1</fullName>
    </submittedName>
</protein>
<name>A0ABM4B7T1_HYDVU</name>
<reference evidence="2" key="2">
    <citation type="submission" date="2025-08" db="UniProtKB">
        <authorList>
            <consortium name="RefSeq"/>
        </authorList>
    </citation>
    <scope>IDENTIFICATION</scope>
</reference>
<dbReference type="Pfam" id="PF03314">
    <property type="entry name" value="DUF273"/>
    <property type="match status" value="1"/>
</dbReference>
<accession>A0ABM4B7T1</accession>
<dbReference type="Proteomes" id="UP001652625">
    <property type="component" value="Chromosome 01"/>
</dbReference>
<dbReference type="PANTHER" id="PTHR31562">
    <property type="entry name" value="PROTEIN CBG18972"/>
    <property type="match status" value="1"/>
</dbReference>
<proteinExistence type="predicted"/>
<dbReference type="GeneID" id="136075496"/>
<keyword evidence="1" id="KW-1185">Reference proteome</keyword>
<gene>
    <name evidence="2" type="primary">LOC136075496</name>
</gene>
<dbReference type="Gene3D" id="3.90.550.10">
    <property type="entry name" value="Spore Coat Polysaccharide Biosynthesis Protein SpsA, Chain A"/>
    <property type="match status" value="1"/>
</dbReference>
<sequence>MRKRKFNMNYVWKNFKRVFLMVCLIILFKHFCSKNLNIFVGSFFFKEKEHHPATGTTTTAVVTATTTTTTTTTTLKTFSKNISYFQKSYCHRKFGKIAIVTLITNNGYEAVVNNALVSMNCYAKMRCYAYYLFKFDEKLKKFYPNLNSRLYESCLQLPFLFIRHCLVLNTLMAYDYVAHTDGDTGVVNPNHCFEEYIIPGVDIFHLERFHSGEIQAGHYIVKNTEFSKTYLSNFIDSHKKFKDVVDNSLLYFPLAENTMNDNDWNQCKGILLTILLKNNNGNIFASYDDFKKCVKQKWGKQRHFKKIIVYRRSQDFARDGWLTKFTWSDVDFMIHAMKYQDDVLFERKLSHLDCSTDNEWILPLKNSFYISNIESMREIWLKTDILETFLRDNFDNLNCWPNCPYNLE</sequence>
<dbReference type="InterPro" id="IPR004988">
    <property type="entry name" value="DUF273"/>
</dbReference>
<organism evidence="1 2">
    <name type="scientific">Hydra vulgaris</name>
    <name type="common">Hydra</name>
    <name type="synonym">Hydra attenuata</name>
    <dbReference type="NCBI Taxonomy" id="6087"/>
    <lineage>
        <taxon>Eukaryota</taxon>
        <taxon>Metazoa</taxon>
        <taxon>Cnidaria</taxon>
        <taxon>Hydrozoa</taxon>
        <taxon>Hydroidolina</taxon>
        <taxon>Anthoathecata</taxon>
        <taxon>Aplanulata</taxon>
        <taxon>Hydridae</taxon>
        <taxon>Hydra</taxon>
    </lineage>
</organism>
<evidence type="ECO:0000313" key="2">
    <source>
        <dbReference type="RefSeq" id="XP_065644926.1"/>
    </source>
</evidence>
<evidence type="ECO:0000313" key="1">
    <source>
        <dbReference type="Proteomes" id="UP001652625"/>
    </source>
</evidence>
<reference evidence="1" key="1">
    <citation type="submission" date="2025-05" db="UniProtKB">
        <authorList>
            <consortium name="RefSeq"/>
        </authorList>
    </citation>
    <scope>NUCLEOTIDE SEQUENCE [LARGE SCALE GENOMIC DNA]</scope>
</reference>
<dbReference type="InterPro" id="IPR029044">
    <property type="entry name" value="Nucleotide-diphossugar_trans"/>
</dbReference>